<feature type="domain" description="UBR-type" evidence="7">
    <location>
        <begin position="283"/>
        <end position="354"/>
    </location>
</feature>
<dbReference type="InterPro" id="IPR003126">
    <property type="entry name" value="Znf_UBR"/>
</dbReference>
<dbReference type="KEGG" id="acan:ACA1_089040"/>
<dbReference type="GO" id="GO:0000151">
    <property type="term" value="C:ubiquitin ligase complex"/>
    <property type="evidence" value="ECO:0007669"/>
    <property type="project" value="TreeGrafter"/>
</dbReference>
<gene>
    <name evidence="8" type="ORF">ACA1_089040</name>
</gene>
<keyword evidence="2" id="KW-0863">Zinc-finger</keyword>
<dbReference type="AlphaFoldDB" id="L8GUR2"/>
<evidence type="ECO:0000256" key="3">
    <source>
        <dbReference type="ARBA" id="ARBA00022833"/>
    </source>
</evidence>
<evidence type="ECO:0000259" key="6">
    <source>
        <dbReference type="PROSITE" id="PS50030"/>
    </source>
</evidence>
<dbReference type="SMART" id="SM00396">
    <property type="entry name" value="ZnF_UBR1"/>
    <property type="match status" value="1"/>
</dbReference>
<dbReference type="CDD" id="cd14303">
    <property type="entry name" value="UBA1_KPC2"/>
    <property type="match status" value="1"/>
</dbReference>
<evidence type="ECO:0000313" key="9">
    <source>
        <dbReference type="Proteomes" id="UP000011083"/>
    </source>
</evidence>
<dbReference type="InterPro" id="IPR052476">
    <property type="entry name" value="UBAC1"/>
</dbReference>
<dbReference type="OrthoDB" id="336240at2759"/>
<name>L8GUR2_ACACF</name>
<evidence type="ECO:0000313" key="8">
    <source>
        <dbReference type="EMBL" id="ELR16657.1"/>
    </source>
</evidence>
<dbReference type="PANTHER" id="PTHR46738:SF1">
    <property type="entry name" value="UBIQUITIN-ASSOCIATED DOMAIN-CONTAINING PROTEIN 1"/>
    <property type="match status" value="1"/>
</dbReference>
<dbReference type="GeneID" id="14917440"/>
<evidence type="ECO:0000256" key="4">
    <source>
        <dbReference type="PROSITE-ProRule" id="PRU00508"/>
    </source>
</evidence>
<dbReference type="STRING" id="1257118.L8GUR2"/>
<keyword evidence="9" id="KW-1185">Reference proteome</keyword>
<proteinExistence type="predicted"/>
<dbReference type="CDD" id="cd19674">
    <property type="entry name" value="UBR-box_UBR4_like"/>
    <property type="match status" value="1"/>
</dbReference>
<dbReference type="InterPro" id="IPR041926">
    <property type="entry name" value="UBA1_UBAC1"/>
</dbReference>
<dbReference type="Proteomes" id="UP000011083">
    <property type="component" value="Unassembled WGS sequence"/>
</dbReference>
<evidence type="ECO:0000259" key="7">
    <source>
        <dbReference type="PROSITE" id="PS51157"/>
    </source>
</evidence>
<dbReference type="VEuPathDB" id="AmoebaDB:ACA1_089040"/>
<dbReference type="InterPro" id="IPR015940">
    <property type="entry name" value="UBA"/>
</dbReference>
<dbReference type="InterPro" id="IPR009060">
    <property type="entry name" value="UBA-like_sf"/>
</dbReference>
<feature type="domain" description="UBA" evidence="6">
    <location>
        <begin position="204"/>
        <end position="244"/>
    </location>
</feature>
<keyword evidence="3" id="KW-0862">Zinc</keyword>
<feature type="region of interest" description="Disordered" evidence="5">
    <location>
        <begin position="171"/>
        <end position="204"/>
    </location>
</feature>
<feature type="compositionally biased region" description="Pro residues" evidence="5">
    <location>
        <begin position="176"/>
        <end position="204"/>
    </location>
</feature>
<dbReference type="PROSITE" id="PS51157">
    <property type="entry name" value="ZF_UBR"/>
    <property type="match status" value="1"/>
</dbReference>
<reference evidence="8 9" key="1">
    <citation type="journal article" date="2013" name="Genome Biol.">
        <title>Genome of Acanthamoeba castellanii highlights extensive lateral gene transfer and early evolution of tyrosine kinase signaling.</title>
        <authorList>
            <person name="Clarke M."/>
            <person name="Lohan A.J."/>
            <person name="Liu B."/>
            <person name="Lagkouvardos I."/>
            <person name="Roy S."/>
            <person name="Zafar N."/>
            <person name="Bertelli C."/>
            <person name="Schilde C."/>
            <person name="Kianianmomeni A."/>
            <person name="Burglin T.R."/>
            <person name="Frech C."/>
            <person name="Turcotte B."/>
            <person name="Kopec K.O."/>
            <person name="Synnott J.M."/>
            <person name="Choo C."/>
            <person name="Paponov I."/>
            <person name="Finkler A."/>
            <person name="Soon Heng Tan C."/>
            <person name="Hutchins A.P."/>
            <person name="Weinmeier T."/>
            <person name="Rattei T."/>
            <person name="Chu J.S."/>
            <person name="Gimenez G."/>
            <person name="Irimia M."/>
            <person name="Rigden D.J."/>
            <person name="Fitzpatrick D.A."/>
            <person name="Lorenzo-Morales J."/>
            <person name="Bateman A."/>
            <person name="Chiu C.H."/>
            <person name="Tang P."/>
            <person name="Hegemann P."/>
            <person name="Fromm H."/>
            <person name="Raoult D."/>
            <person name="Greub G."/>
            <person name="Miranda-Saavedra D."/>
            <person name="Chen N."/>
            <person name="Nash P."/>
            <person name="Ginger M.L."/>
            <person name="Horn M."/>
            <person name="Schaap P."/>
            <person name="Caler L."/>
            <person name="Loftus B."/>
        </authorList>
    </citation>
    <scope>NUCLEOTIDE SEQUENCE [LARGE SCALE GENOMIC DNA]</scope>
    <source>
        <strain evidence="8 9">Neff</strain>
    </source>
</reference>
<dbReference type="Pfam" id="PF22562">
    <property type="entry name" value="UBA_7"/>
    <property type="match status" value="1"/>
</dbReference>
<dbReference type="GO" id="GO:0008270">
    <property type="term" value="F:zinc ion binding"/>
    <property type="evidence" value="ECO:0007669"/>
    <property type="project" value="UniProtKB-KW"/>
</dbReference>
<keyword evidence="1" id="KW-0479">Metal-binding</keyword>
<evidence type="ECO:0000256" key="1">
    <source>
        <dbReference type="ARBA" id="ARBA00022723"/>
    </source>
</evidence>
<evidence type="ECO:0000256" key="5">
    <source>
        <dbReference type="SAM" id="MobiDB-lite"/>
    </source>
</evidence>
<dbReference type="SMART" id="SM00165">
    <property type="entry name" value="UBA"/>
    <property type="match status" value="1"/>
</dbReference>
<dbReference type="PROSITE" id="PS50030">
    <property type="entry name" value="UBA"/>
    <property type="match status" value="1"/>
</dbReference>
<dbReference type="PANTHER" id="PTHR46738">
    <property type="entry name" value="UBIQUITIN-ASSOCIATED DOMAIN-CONTAINING PROTEIN 1"/>
    <property type="match status" value="1"/>
</dbReference>
<dbReference type="Pfam" id="PF02207">
    <property type="entry name" value="zf-UBR"/>
    <property type="match status" value="1"/>
</dbReference>
<evidence type="ECO:0000256" key="2">
    <source>
        <dbReference type="ARBA" id="ARBA00022771"/>
    </source>
</evidence>
<feature type="zinc finger region" description="UBR-type" evidence="4">
    <location>
        <begin position="283"/>
        <end position="354"/>
    </location>
</feature>
<organism evidence="8 9">
    <name type="scientific">Acanthamoeba castellanii (strain ATCC 30010 / Neff)</name>
    <dbReference type="NCBI Taxonomy" id="1257118"/>
    <lineage>
        <taxon>Eukaryota</taxon>
        <taxon>Amoebozoa</taxon>
        <taxon>Discosea</taxon>
        <taxon>Longamoebia</taxon>
        <taxon>Centramoebida</taxon>
        <taxon>Acanthamoebidae</taxon>
        <taxon>Acanthamoeba</taxon>
    </lineage>
</organism>
<dbReference type="SUPFAM" id="SSF46934">
    <property type="entry name" value="UBA-like"/>
    <property type="match status" value="1"/>
</dbReference>
<dbReference type="EMBL" id="KB007985">
    <property type="protein sequence ID" value="ELR16657.1"/>
    <property type="molecule type" value="Genomic_DNA"/>
</dbReference>
<dbReference type="Gene3D" id="1.10.8.10">
    <property type="entry name" value="DNA helicase RuvA subunit, C-terminal domain"/>
    <property type="match status" value="1"/>
</dbReference>
<protein>
    <submittedName>
        <fullName evidence="8">UBA/TS-N domain containing protein</fullName>
    </submittedName>
</protein>
<dbReference type="RefSeq" id="XP_004338670.1">
    <property type="nucleotide sequence ID" value="XM_004338622.1"/>
</dbReference>
<accession>L8GUR2</accession>
<sequence>MKRWEKVMFCASIDSPRQIEQVKASIERAKGFEAKRQKLDDATVASLNLHENDHLILLVPLVKEEVLDLPFEAPFLTGAAAPTAAPVPTPTTPPVAQPQPIVAPAVAPPVALGTSPGAAPIPIPGGGQLDLQRMLMELATAFTASTGGQTPPGAVPPILTIPPVVGGPFAVGSPSTPTPSTPPQPAAVPAPAPVAPPAEPALPEPKPEDIQMLTEMGFPAERAKKALWLHRMNLEVAMEWLLMHSEDPDADAPLTAEQKRQLVAIYGPMQTIDPRVQQAIAANVCTYAVTGPHYASQTWYQCYTCNLSGNEGCCEACARVCHKGHQLSRPRTSSSFYCDCGAGVHSFKCRALRVPTVSKSSDAS</sequence>